<dbReference type="Pfam" id="PF01709">
    <property type="entry name" value="Transcrip_reg"/>
    <property type="match status" value="1"/>
</dbReference>
<dbReference type="Pfam" id="PF20772">
    <property type="entry name" value="TACO1_YebC_N"/>
    <property type="match status" value="1"/>
</dbReference>
<dbReference type="GO" id="GO:0005829">
    <property type="term" value="C:cytosol"/>
    <property type="evidence" value="ECO:0007669"/>
    <property type="project" value="TreeGrafter"/>
</dbReference>
<dbReference type="FunFam" id="3.30.70.980:FF:000002">
    <property type="entry name" value="Probable transcriptional regulatory protein YebC"/>
    <property type="match status" value="1"/>
</dbReference>
<dbReference type="EMBL" id="FUXM01000043">
    <property type="protein sequence ID" value="SKA23310.1"/>
    <property type="molecule type" value="Genomic_DNA"/>
</dbReference>
<evidence type="ECO:0000256" key="4">
    <source>
        <dbReference type="ARBA" id="ARBA00023125"/>
    </source>
</evidence>
<evidence type="ECO:0000313" key="9">
    <source>
        <dbReference type="EMBL" id="SKA23310.1"/>
    </source>
</evidence>
<dbReference type="FunFam" id="1.10.10.200:FF:000002">
    <property type="entry name" value="Probable transcriptional regulatory protein CLM62_37755"/>
    <property type="match status" value="1"/>
</dbReference>
<protein>
    <recommendedName>
        <fullName evidence="6">Probable transcriptional regulatory protein SAMN02745885_02442</fullName>
    </recommendedName>
</protein>
<evidence type="ECO:0000313" key="10">
    <source>
        <dbReference type="Proteomes" id="UP000189933"/>
    </source>
</evidence>
<feature type="domain" description="TACO1/YebC-like second and third" evidence="7">
    <location>
        <begin position="82"/>
        <end position="239"/>
    </location>
</feature>
<dbReference type="SUPFAM" id="SSF75625">
    <property type="entry name" value="YebC-like"/>
    <property type="match status" value="1"/>
</dbReference>
<evidence type="ECO:0000259" key="8">
    <source>
        <dbReference type="Pfam" id="PF20772"/>
    </source>
</evidence>
<comment type="subcellular location">
    <subcellularLocation>
        <location evidence="6">Cytoplasm</location>
    </subcellularLocation>
</comment>
<dbReference type="InterPro" id="IPR002876">
    <property type="entry name" value="Transcrip_reg_TACO1-like"/>
</dbReference>
<dbReference type="PANTHER" id="PTHR12532:SF6">
    <property type="entry name" value="TRANSCRIPTIONAL REGULATORY PROTEIN YEBC-RELATED"/>
    <property type="match status" value="1"/>
</dbReference>
<reference evidence="10" key="1">
    <citation type="submission" date="2017-02" db="EMBL/GenBank/DDBJ databases">
        <authorList>
            <person name="Varghese N."/>
            <person name="Submissions S."/>
        </authorList>
    </citation>
    <scope>NUCLEOTIDE SEQUENCE [LARGE SCALE GENOMIC DNA]</scope>
    <source>
        <strain evidence="10">DSM 16521</strain>
    </source>
</reference>
<evidence type="ECO:0000256" key="3">
    <source>
        <dbReference type="ARBA" id="ARBA00023015"/>
    </source>
</evidence>
<evidence type="ECO:0000256" key="6">
    <source>
        <dbReference type="HAMAP-Rule" id="MF_00693"/>
    </source>
</evidence>
<evidence type="ECO:0000256" key="5">
    <source>
        <dbReference type="ARBA" id="ARBA00023163"/>
    </source>
</evidence>
<keyword evidence="4 6" id="KW-0238">DNA-binding</keyword>
<evidence type="ECO:0000259" key="7">
    <source>
        <dbReference type="Pfam" id="PF01709"/>
    </source>
</evidence>
<keyword evidence="10" id="KW-1185">Reference proteome</keyword>
<dbReference type="InterPro" id="IPR026564">
    <property type="entry name" value="Transcrip_reg_TACO1-like_dom3"/>
</dbReference>
<dbReference type="Gene3D" id="3.30.70.980">
    <property type="match status" value="2"/>
</dbReference>
<dbReference type="PANTHER" id="PTHR12532">
    <property type="entry name" value="TRANSLATIONAL ACTIVATOR OF CYTOCHROME C OXIDASE 1"/>
    <property type="match status" value="1"/>
</dbReference>
<name>A0A1T4S4T4_9FIRM</name>
<keyword evidence="3 6" id="KW-0805">Transcription regulation</keyword>
<proteinExistence type="inferred from homology"/>
<accession>A0A1T4S4T4</accession>
<comment type="similarity">
    <text evidence="1 6">Belongs to the TACO1 family.</text>
</comment>
<keyword evidence="2 6" id="KW-0963">Cytoplasm</keyword>
<dbReference type="GO" id="GO:0006355">
    <property type="term" value="P:regulation of DNA-templated transcription"/>
    <property type="evidence" value="ECO:0007669"/>
    <property type="project" value="UniProtKB-UniRule"/>
</dbReference>
<dbReference type="RefSeq" id="WP_078666429.1">
    <property type="nucleotide sequence ID" value="NZ_FUXM01000043.1"/>
</dbReference>
<dbReference type="Gene3D" id="1.10.10.200">
    <property type="match status" value="1"/>
</dbReference>
<organism evidence="9 10">
    <name type="scientific">Carboxydocella sporoproducens DSM 16521</name>
    <dbReference type="NCBI Taxonomy" id="1121270"/>
    <lineage>
        <taxon>Bacteria</taxon>
        <taxon>Bacillati</taxon>
        <taxon>Bacillota</taxon>
        <taxon>Clostridia</taxon>
        <taxon>Eubacteriales</taxon>
        <taxon>Clostridiales Family XVI. Incertae Sedis</taxon>
        <taxon>Carboxydocella</taxon>
    </lineage>
</organism>
<dbReference type="NCBIfam" id="NF001030">
    <property type="entry name" value="PRK00110.1"/>
    <property type="match status" value="1"/>
</dbReference>
<dbReference type="AlphaFoldDB" id="A0A1T4S4T4"/>
<evidence type="ECO:0000256" key="1">
    <source>
        <dbReference type="ARBA" id="ARBA00008724"/>
    </source>
</evidence>
<feature type="domain" description="TACO1/YebC-like N-terminal" evidence="8">
    <location>
        <begin position="5"/>
        <end position="75"/>
    </location>
</feature>
<sequence>MAGHSKWANIKHRKAKQDAVRAKIFTKISREIMVAVKAGGPDPEANPRLKAVIQKARENNIPNDNIQRVIERASGAGNNTNYEELVYEGYGPGGVAVLMNIMTDNRNRTASEIRHIFSRNGGSLGETGCVAWLFDPRGLIVIDKAELKADEDEVMLTAIEAGAEDVKSDEESMEIITQPDDFDQVKEALEAAGYPIAMAQVTMLPKTTVALTGDEAAKMLKLMEALEDHDDVQDVYANFDIDLAEMA</sequence>
<dbReference type="HAMAP" id="MF_00693">
    <property type="entry name" value="Transcrip_reg_TACO1"/>
    <property type="match status" value="1"/>
</dbReference>
<dbReference type="NCBIfam" id="NF009044">
    <property type="entry name" value="PRK12378.1"/>
    <property type="match status" value="1"/>
</dbReference>
<dbReference type="GO" id="GO:0003677">
    <property type="term" value="F:DNA binding"/>
    <property type="evidence" value="ECO:0007669"/>
    <property type="project" value="UniProtKB-UniRule"/>
</dbReference>
<dbReference type="InterPro" id="IPR029072">
    <property type="entry name" value="YebC-like"/>
</dbReference>
<dbReference type="InterPro" id="IPR048300">
    <property type="entry name" value="TACO1_YebC-like_2nd/3rd_dom"/>
</dbReference>
<gene>
    <name evidence="9" type="ORF">SAMN02745885_02442</name>
</gene>
<keyword evidence="5 6" id="KW-0804">Transcription</keyword>
<dbReference type="NCBIfam" id="TIGR01033">
    <property type="entry name" value="YebC/PmpR family DNA-binding transcriptional regulator"/>
    <property type="match status" value="1"/>
</dbReference>
<dbReference type="InterPro" id="IPR049083">
    <property type="entry name" value="TACO1_YebC_N"/>
</dbReference>
<dbReference type="InterPro" id="IPR017856">
    <property type="entry name" value="Integrase-like_N"/>
</dbReference>
<dbReference type="OrthoDB" id="9781053at2"/>
<evidence type="ECO:0000256" key="2">
    <source>
        <dbReference type="ARBA" id="ARBA00022490"/>
    </source>
</evidence>
<dbReference type="Proteomes" id="UP000189933">
    <property type="component" value="Unassembled WGS sequence"/>
</dbReference>